<dbReference type="SUPFAM" id="SSF52540">
    <property type="entry name" value="P-loop containing nucleoside triphosphate hydrolases"/>
    <property type="match status" value="1"/>
</dbReference>
<dbReference type="PROSITE" id="PS00211">
    <property type="entry name" value="ABC_TRANSPORTER_1"/>
    <property type="match status" value="1"/>
</dbReference>
<evidence type="ECO:0000256" key="4">
    <source>
        <dbReference type="ARBA" id="ARBA00022840"/>
    </source>
</evidence>
<dbReference type="Gene3D" id="3.40.50.300">
    <property type="entry name" value="P-loop containing nucleotide triphosphate hydrolases"/>
    <property type="match status" value="1"/>
</dbReference>
<comment type="subcellular location">
    <subcellularLocation>
        <location evidence="1">Cell membrane</location>
        <topology evidence="1">Multi-pass membrane protein</topology>
    </subcellularLocation>
</comment>
<dbReference type="InterPro" id="IPR003593">
    <property type="entry name" value="AAA+_ATPase"/>
</dbReference>
<organism evidence="9 10">
    <name type="scientific">Thermospira aquatica</name>
    <dbReference type="NCBI Taxonomy" id="2828656"/>
    <lineage>
        <taxon>Bacteria</taxon>
        <taxon>Pseudomonadati</taxon>
        <taxon>Spirochaetota</taxon>
        <taxon>Spirochaetia</taxon>
        <taxon>Brevinematales</taxon>
        <taxon>Thermospiraceae</taxon>
        <taxon>Thermospira</taxon>
    </lineage>
</organism>
<dbReference type="KEGG" id="taqu:KDW03_08615"/>
<dbReference type="Proteomes" id="UP001056539">
    <property type="component" value="Chromosome"/>
</dbReference>
<gene>
    <name evidence="9" type="ORF">KDW03_08615</name>
</gene>
<evidence type="ECO:0000256" key="3">
    <source>
        <dbReference type="ARBA" id="ARBA00022741"/>
    </source>
</evidence>
<evidence type="ECO:0000256" key="5">
    <source>
        <dbReference type="ARBA" id="ARBA00022989"/>
    </source>
</evidence>
<sequence length="570" mass="63181">MAYRRLLRYVNKHGWLFGCMVIFALGVVVSKLTAVYQLAAFFSGVFLEKTMQNPFQSAFLLFLSASSWAISHYVMLVCSNTLAVKVLAALRQDVYEKVLMLPVGYFKSKRTGDIISRLTNDIQVVEVFLMNVLIELLVQPLTVIAIIIMMVVKQPLLTLYFFSVVPILGIVLGIVGNWVEHASRKVQGHIADVTSGIQETLYGIDVIKGFAVEEVMRDRFSRHNLGYLSSLLREVRIRFLSTPVAEWFGSLGIIIILVIGGLMVRQGQIASGDIVFFLLLATVLSEPLSLSSTVFTTLRKLSPALDRIYEVLDYEIPDESTLPSLTEVEGELVCENVSFGYEPGRLVLQNVSLTIRPRETVAIVGLSGSGKTTLVSLLAGFYTPTKGRVLIDGKELTNYSGKSYRHHMGIVTQEPILFSGTIRENIALSRPEVSFEEIVKAARIAHADVFIRKLPQGYDTLLGDKGAQLSGGERQRIALARAILRRPSVLILDEATSALDAESEQAIQDAMENILGQQTTIIIAHKLLTIMHADRIVVLHEGQVVEVGSHKELLKKGGIYARLFQMQMVD</sequence>
<dbReference type="GO" id="GO:0016887">
    <property type="term" value="F:ATP hydrolysis activity"/>
    <property type="evidence" value="ECO:0007669"/>
    <property type="project" value="InterPro"/>
</dbReference>
<evidence type="ECO:0000313" key="9">
    <source>
        <dbReference type="EMBL" id="URA09547.1"/>
    </source>
</evidence>
<keyword evidence="5 7" id="KW-1133">Transmembrane helix</keyword>
<dbReference type="InterPro" id="IPR039421">
    <property type="entry name" value="Type_1_exporter"/>
</dbReference>
<evidence type="ECO:0000256" key="6">
    <source>
        <dbReference type="ARBA" id="ARBA00023136"/>
    </source>
</evidence>
<evidence type="ECO:0000256" key="7">
    <source>
        <dbReference type="SAM" id="Phobius"/>
    </source>
</evidence>
<keyword evidence="6 7" id="KW-0472">Membrane</keyword>
<feature type="transmembrane region" description="Helical" evidence="7">
    <location>
        <begin position="158"/>
        <end position="179"/>
    </location>
</feature>
<dbReference type="Gene3D" id="1.20.1560.10">
    <property type="entry name" value="ABC transporter type 1, transmembrane domain"/>
    <property type="match status" value="1"/>
</dbReference>
<feature type="transmembrane region" description="Helical" evidence="7">
    <location>
        <begin position="127"/>
        <end position="152"/>
    </location>
</feature>
<dbReference type="InterPro" id="IPR027417">
    <property type="entry name" value="P-loop_NTPase"/>
</dbReference>
<dbReference type="SMART" id="SM00382">
    <property type="entry name" value="AAA"/>
    <property type="match status" value="1"/>
</dbReference>
<keyword evidence="2 7" id="KW-0812">Transmembrane</keyword>
<dbReference type="InterPro" id="IPR036640">
    <property type="entry name" value="ABC1_TM_sf"/>
</dbReference>
<evidence type="ECO:0000256" key="1">
    <source>
        <dbReference type="ARBA" id="ARBA00004651"/>
    </source>
</evidence>
<evidence type="ECO:0000259" key="8">
    <source>
        <dbReference type="SMART" id="SM00382"/>
    </source>
</evidence>
<feature type="transmembrane region" description="Helical" evidence="7">
    <location>
        <begin position="14"/>
        <end position="39"/>
    </location>
</feature>
<dbReference type="FunFam" id="3.40.50.300:FF:000218">
    <property type="entry name" value="Multidrug ABC transporter ATP-binding protein"/>
    <property type="match status" value="1"/>
</dbReference>
<evidence type="ECO:0000313" key="10">
    <source>
        <dbReference type="Proteomes" id="UP001056539"/>
    </source>
</evidence>
<dbReference type="PANTHER" id="PTHR43394:SF1">
    <property type="entry name" value="ATP-BINDING CASSETTE SUB-FAMILY B MEMBER 10, MITOCHONDRIAL"/>
    <property type="match status" value="1"/>
</dbReference>
<keyword evidence="10" id="KW-1185">Reference proteome</keyword>
<dbReference type="RefSeq" id="WP_271434679.1">
    <property type="nucleotide sequence ID" value="NZ_CP073355.1"/>
</dbReference>
<reference evidence="9" key="1">
    <citation type="submission" date="2021-04" db="EMBL/GenBank/DDBJ databases">
        <authorList>
            <person name="Postec A."/>
        </authorList>
    </citation>
    <scope>NUCLEOTIDE SEQUENCE</scope>
    <source>
        <strain evidence="9">F1F22</strain>
    </source>
</reference>
<feature type="transmembrane region" description="Helical" evidence="7">
    <location>
        <begin position="59"/>
        <end position="83"/>
    </location>
</feature>
<reference evidence="9" key="2">
    <citation type="submission" date="2022-06" db="EMBL/GenBank/DDBJ databases">
        <title>Thermospira aquatica gen. nov., sp. nov.</title>
        <authorList>
            <person name="Ben Ali Gam Z."/>
            <person name="Labat M."/>
        </authorList>
    </citation>
    <scope>NUCLEOTIDE SEQUENCE</scope>
    <source>
        <strain evidence="9">F1F22</strain>
    </source>
</reference>
<keyword evidence="3" id="KW-0547">Nucleotide-binding</keyword>
<dbReference type="AlphaFoldDB" id="A0AAX3BB72"/>
<feature type="domain" description="AAA+ ATPase" evidence="8">
    <location>
        <begin position="357"/>
        <end position="543"/>
    </location>
</feature>
<name>A0AAX3BB72_9SPIR</name>
<feature type="transmembrane region" description="Helical" evidence="7">
    <location>
        <begin position="244"/>
        <end position="264"/>
    </location>
</feature>
<dbReference type="EMBL" id="CP073355">
    <property type="protein sequence ID" value="URA09547.1"/>
    <property type="molecule type" value="Genomic_DNA"/>
</dbReference>
<proteinExistence type="predicted"/>
<dbReference type="InterPro" id="IPR003439">
    <property type="entry name" value="ABC_transporter-like_ATP-bd"/>
</dbReference>
<dbReference type="Pfam" id="PF00664">
    <property type="entry name" value="ABC_membrane"/>
    <property type="match status" value="1"/>
</dbReference>
<dbReference type="InterPro" id="IPR011527">
    <property type="entry name" value="ABC1_TM_dom"/>
</dbReference>
<evidence type="ECO:0000256" key="2">
    <source>
        <dbReference type="ARBA" id="ARBA00022692"/>
    </source>
</evidence>
<accession>A0AAX3BB72</accession>
<dbReference type="InterPro" id="IPR017871">
    <property type="entry name" value="ABC_transporter-like_CS"/>
</dbReference>
<dbReference type="SUPFAM" id="SSF90123">
    <property type="entry name" value="ABC transporter transmembrane region"/>
    <property type="match status" value="1"/>
</dbReference>
<dbReference type="Pfam" id="PF00005">
    <property type="entry name" value="ABC_tran"/>
    <property type="match status" value="1"/>
</dbReference>
<keyword evidence="4 9" id="KW-0067">ATP-binding</keyword>
<dbReference type="GO" id="GO:0005886">
    <property type="term" value="C:plasma membrane"/>
    <property type="evidence" value="ECO:0007669"/>
    <property type="project" value="UniProtKB-SubCell"/>
</dbReference>
<protein>
    <submittedName>
        <fullName evidence="9">ABC transporter ATP-binding protein</fullName>
    </submittedName>
</protein>
<dbReference type="GO" id="GO:0015421">
    <property type="term" value="F:ABC-type oligopeptide transporter activity"/>
    <property type="evidence" value="ECO:0007669"/>
    <property type="project" value="TreeGrafter"/>
</dbReference>
<dbReference type="PANTHER" id="PTHR43394">
    <property type="entry name" value="ATP-DEPENDENT PERMEASE MDL1, MITOCHONDRIAL"/>
    <property type="match status" value="1"/>
</dbReference>
<dbReference type="GO" id="GO:0005524">
    <property type="term" value="F:ATP binding"/>
    <property type="evidence" value="ECO:0007669"/>
    <property type="project" value="UniProtKB-KW"/>
</dbReference>